<evidence type="ECO:0000313" key="2">
    <source>
        <dbReference type="Proteomes" id="UP000464178"/>
    </source>
</evidence>
<reference evidence="1 2" key="1">
    <citation type="submission" date="2019-05" db="EMBL/GenBank/DDBJ databases">
        <authorList>
            <consortium name="Science for Life Laboratories"/>
        </authorList>
    </citation>
    <scope>NUCLEOTIDE SEQUENCE [LARGE SCALE GENOMIC DNA]</scope>
    <source>
        <strain evidence="1">Soil9</strain>
    </source>
</reference>
<dbReference type="Proteomes" id="UP000464178">
    <property type="component" value="Chromosome"/>
</dbReference>
<accession>A0A6P2CV86</accession>
<dbReference type="AlphaFoldDB" id="A0A6P2CV86"/>
<gene>
    <name evidence="1" type="ORF">SOIL9_48230</name>
</gene>
<evidence type="ECO:0000313" key="1">
    <source>
        <dbReference type="EMBL" id="VTR92891.1"/>
    </source>
</evidence>
<dbReference type="KEGG" id="gms:SOIL9_48230"/>
<name>A0A6P2CV86_9BACT</name>
<dbReference type="EMBL" id="LR593886">
    <property type="protein sequence ID" value="VTR92891.1"/>
    <property type="molecule type" value="Genomic_DNA"/>
</dbReference>
<sequence>MSRVKSETSAWAREIPFRLGIGLGLDVTEKLLGVSPPARQSQSDVILGQALHEYLTGLQSFVRTQGMP</sequence>
<protein>
    <submittedName>
        <fullName evidence="1">Uncharacterized protein</fullName>
    </submittedName>
</protein>
<keyword evidence="2" id="KW-1185">Reference proteome</keyword>
<organism evidence="1 2">
    <name type="scientific">Gemmata massiliana</name>
    <dbReference type="NCBI Taxonomy" id="1210884"/>
    <lineage>
        <taxon>Bacteria</taxon>
        <taxon>Pseudomonadati</taxon>
        <taxon>Planctomycetota</taxon>
        <taxon>Planctomycetia</taxon>
        <taxon>Gemmatales</taxon>
        <taxon>Gemmataceae</taxon>
        <taxon>Gemmata</taxon>
    </lineage>
</organism>
<proteinExistence type="predicted"/>